<evidence type="ECO:0000313" key="6">
    <source>
        <dbReference type="Proteomes" id="UP000564836"/>
    </source>
</evidence>
<keyword evidence="1" id="KW-1133">Transmembrane helix</keyword>
<feature type="transmembrane region" description="Helical" evidence="1">
    <location>
        <begin position="6"/>
        <end position="29"/>
    </location>
</feature>
<dbReference type="AlphaFoldDB" id="A0A7Z0QJP3"/>
<dbReference type="EMBL" id="JACBFH010000001">
    <property type="protein sequence ID" value="NYY94918.1"/>
    <property type="molecule type" value="Genomic_DNA"/>
</dbReference>
<reference evidence="2" key="3">
    <citation type="submission" date="2021-03" db="EMBL/GenBank/DDBJ databases">
        <title>Whole Genome Sequence of Bradyrhizobium sp. Strain 144S4.</title>
        <authorList>
            <person name="Bromfield E.S.P."/>
            <person name="Cloutier S."/>
        </authorList>
    </citation>
    <scope>NUCLEOTIDE SEQUENCE [LARGE SCALE GENOMIC DNA]</scope>
    <source>
        <strain evidence="2">144S4</strain>
    </source>
</reference>
<keyword evidence="1" id="KW-0812">Transmembrane</keyword>
<evidence type="ECO:0000313" key="4">
    <source>
        <dbReference type="EMBL" id="UEM17314.1"/>
    </source>
</evidence>
<dbReference type="Proteomes" id="UP000564836">
    <property type="component" value="Chromosome"/>
</dbReference>
<name>A0A7Z0QJP3_9BRAD</name>
<dbReference type="EMBL" id="JAGEMI010000001">
    <property type="protein sequence ID" value="MBO1864561.1"/>
    <property type="molecule type" value="Genomic_DNA"/>
</dbReference>
<keyword evidence="1" id="KW-0472">Membrane</keyword>
<proteinExistence type="predicted"/>
<reference evidence="5 6" key="1">
    <citation type="journal article" date="2017" name="Syst. Appl. Microbiol.">
        <title>Soybeans inoculated with root zone soils of Canadian native legumes harbour diverse and novel Bradyrhizobium spp. that possess agricultural potential.</title>
        <authorList>
            <person name="Bromfield E.S.P."/>
            <person name="Cloutier S."/>
            <person name="Tambong J.T."/>
            <person name="Tran Thi T.V."/>
        </authorList>
    </citation>
    <scope>NUCLEOTIDE SEQUENCE [LARGE SCALE GENOMIC DNA]</scope>
    <source>
        <strain evidence="5 6">323S2</strain>
    </source>
</reference>
<dbReference type="Proteomes" id="UP000664702">
    <property type="component" value="Chromosome"/>
</dbReference>
<evidence type="ECO:0000313" key="3">
    <source>
        <dbReference type="EMBL" id="NYY94918.1"/>
    </source>
</evidence>
<evidence type="ECO:0000256" key="1">
    <source>
        <dbReference type="SAM" id="Phobius"/>
    </source>
</evidence>
<sequence>MDDDLLSWAMLGTVLLSLGITTIVTAELMPDVQTYRKARVLHAGDNFRPVMLTVVHR</sequence>
<gene>
    <name evidence="5" type="ORF">G6321_00025300</name>
    <name evidence="3" type="ORF">G6321_42925</name>
    <name evidence="4" type="ORF">J4G43_025630</name>
    <name evidence="2" type="ORF">J4G43_27640</name>
</gene>
<evidence type="ECO:0000313" key="2">
    <source>
        <dbReference type="EMBL" id="MBO1864561.1"/>
    </source>
</evidence>
<evidence type="ECO:0000313" key="5">
    <source>
        <dbReference type="EMBL" id="UGX98263.1"/>
    </source>
</evidence>
<reference evidence="3" key="2">
    <citation type="submission" date="2020-06" db="EMBL/GenBank/DDBJ databases">
        <title>Whole Genome Sequence of Bradyrhizobium sp. Strain 323S2.</title>
        <authorList>
            <person name="Bromfield E.S.P."/>
        </authorList>
    </citation>
    <scope>NUCLEOTIDE SEQUENCE [LARGE SCALE GENOMIC DNA]</scope>
    <source>
        <strain evidence="3">323S2</strain>
    </source>
</reference>
<dbReference type="EMBL" id="CP088280">
    <property type="protein sequence ID" value="UGX98263.1"/>
    <property type="molecule type" value="Genomic_DNA"/>
</dbReference>
<dbReference type="KEGG" id="bban:J4G43_025630"/>
<organism evidence="3">
    <name type="scientific">Bradyrhizobium barranii subsp. barranii</name>
    <dbReference type="NCBI Taxonomy" id="2823807"/>
    <lineage>
        <taxon>Bacteria</taxon>
        <taxon>Pseudomonadati</taxon>
        <taxon>Pseudomonadota</taxon>
        <taxon>Alphaproteobacteria</taxon>
        <taxon>Hyphomicrobiales</taxon>
        <taxon>Nitrobacteraceae</taxon>
        <taxon>Bradyrhizobium</taxon>
        <taxon>Bradyrhizobium barranii</taxon>
    </lineage>
</organism>
<dbReference type="EMBL" id="CP086136">
    <property type="protein sequence ID" value="UEM17314.1"/>
    <property type="molecule type" value="Genomic_DNA"/>
</dbReference>
<dbReference type="RefSeq" id="WP_166341444.1">
    <property type="nucleotide sequence ID" value="NZ_CP086136.1"/>
</dbReference>
<reference evidence="6 7" key="4">
    <citation type="journal article" date="2022" name="Int. J. Syst. Evol. Microbiol.">
        <title>Strains of Bradyrhizobium barranii sp. nov. associated with legumes native to Canada are symbionts of soybeans and belong to different subspecies (subsp. barranii subsp. nov. and subsp. apii subsp. nov.) and symbiovars (sv. glycinearum and sv. septentrionale).</title>
        <authorList>
            <person name="Bromfield E.S.P."/>
            <person name="Cloutier S."/>
            <person name="Wasai-Hara S."/>
            <person name="Minamisawa K."/>
        </authorList>
    </citation>
    <scope>NUCLEOTIDE SEQUENCE [LARGE SCALE GENOMIC DNA]</scope>
    <source>
        <strain evidence="4 7">144S4</strain>
        <strain evidence="6">323S2</strain>
    </source>
</reference>
<evidence type="ECO:0000313" key="7">
    <source>
        <dbReference type="Proteomes" id="UP000664702"/>
    </source>
</evidence>
<protein>
    <submittedName>
        <fullName evidence="3">Uncharacterized protein</fullName>
    </submittedName>
</protein>
<accession>A0A7Z0QJP3</accession>